<dbReference type="NCBIfam" id="NF005905">
    <property type="entry name" value="PRK07883.1-3"/>
    <property type="match status" value="1"/>
</dbReference>
<proteinExistence type="predicted"/>
<protein>
    <submittedName>
        <fullName evidence="2">DEDD exonuclease domain-containing protein</fullName>
    </submittedName>
</protein>
<organism evidence="2 3">
    <name type="scientific">Streptosporangium algeriense</name>
    <dbReference type="NCBI Taxonomy" id="1682748"/>
    <lineage>
        <taxon>Bacteria</taxon>
        <taxon>Bacillati</taxon>
        <taxon>Actinomycetota</taxon>
        <taxon>Actinomycetes</taxon>
        <taxon>Streptosporangiales</taxon>
        <taxon>Streptosporangiaceae</taxon>
        <taxon>Streptosporangium</taxon>
    </lineage>
</organism>
<dbReference type="Gene3D" id="3.40.1440.10">
    <property type="entry name" value="GIY-YIG endonuclease"/>
    <property type="match status" value="1"/>
</dbReference>
<accession>A0ABW3DY04</accession>
<dbReference type="InterPro" id="IPR000305">
    <property type="entry name" value="GIY-YIG_endonuc"/>
</dbReference>
<keyword evidence="2" id="KW-0378">Hydrolase</keyword>
<evidence type="ECO:0000259" key="1">
    <source>
        <dbReference type="PROSITE" id="PS50164"/>
    </source>
</evidence>
<dbReference type="NCBIfam" id="NF005907">
    <property type="entry name" value="PRK07883.1-5"/>
    <property type="match status" value="1"/>
</dbReference>
<dbReference type="SMART" id="SM00479">
    <property type="entry name" value="EXOIII"/>
    <property type="match status" value="1"/>
</dbReference>
<feature type="domain" description="GIY-YIG" evidence="1">
    <location>
        <begin position="219"/>
        <end position="297"/>
    </location>
</feature>
<dbReference type="InterPro" id="IPR036397">
    <property type="entry name" value="RNaseH_sf"/>
</dbReference>
<dbReference type="Pfam" id="PF00929">
    <property type="entry name" value="RNase_T"/>
    <property type="match status" value="1"/>
</dbReference>
<dbReference type="CDD" id="cd06127">
    <property type="entry name" value="DEDDh"/>
    <property type="match status" value="1"/>
</dbReference>
<dbReference type="SMART" id="SM00465">
    <property type="entry name" value="GIYc"/>
    <property type="match status" value="1"/>
</dbReference>
<dbReference type="SUPFAM" id="SSF53098">
    <property type="entry name" value="Ribonuclease H-like"/>
    <property type="match status" value="1"/>
</dbReference>
<reference evidence="3" key="1">
    <citation type="journal article" date="2019" name="Int. J. Syst. Evol. Microbiol.">
        <title>The Global Catalogue of Microorganisms (GCM) 10K type strain sequencing project: providing services to taxonomists for standard genome sequencing and annotation.</title>
        <authorList>
            <consortium name="The Broad Institute Genomics Platform"/>
            <consortium name="The Broad Institute Genome Sequencing Center for Infectious Disease"/>
            <person name="Wu L."/>
            <person name="Ma J."/>
        </authorList>
    </citation>
    <scope>NUCLEOTIDE SEQUENCE [LARGE SCALE GENOMIC DNA]</scope>
    <source>
        <strain evidence="3">CCUG 62974</strain>
    </source>
</reference>
<dbReference type="EMBL" id="JBHTHX010001458">
    <property type="protein sequence ID" value="MFD0888715.1"/>
    <property type="molecule type" value="Genomic_DNA"/>
</dbReference>
<dbReference type="SUPFAM" id="SSF82771">
    <property type="entry name" value="GIY-YIG endonuclease"/>
    <property type="match status" value="1"/>
</dbReference>
<dbReference type="NCBIfam" id="TIGR00573">
    <property type="entry name" value="dnaq"/>
    <property type="match status" value="1"/>
</dbReference>
<dbReference type="CDD" id="cd10434">
    <property type="entry name" value="GIY-YIG_UvrC_Cho"/>
    <property type="match status" value="1"/>
</dbReference>
<dbReference type="InterPro" id="IPR013520">
    <property type="entry name" value="Ribonucl_H"/>
</dbReference>
<dbReference type="PANTHER" id="PTHR30562:SF1">
    <property type="entry name" value="UVRABC SYSTEM PROTEIN C"/>
    <property type="match status" value="1"/>
</dbReference>
<dbReference type="InterPro" id="IPR050066">
    <property type="entry name" value="UvrABC_protein_C"/>
</dbReference>
<dbReference type="Pfam" id="PF01541">
    <property type="entry name" value="GIY-YIG"/>
    <property type="match status" value="1"/>
</dbReference>
<name>A0ABW3DY04_9ACTN</name>
<comment type="caution">
    <text evidence="2">The sequence shown here is derived from an EMBL/GenBank/DDBJ whole genome shotgun (WGS) entry which is preliminary data.</text>
</comment>
<dbReference type="InterPro" id="IPR006054">
    <property type="entry name" value="DnaQ"/>
</dbReference>
<evidence type="ECO:0000313" key="2">
    <source>
        <dbReference type="EMBL" id="MFD0888715.1"/>
    </source>
</evidence>
<dbReference type="GO" id="GO:0004527">
    <property type="term" value="F:exonuclease activity"/>
    <property type="evidence" value="ECO:0007669"/>
    <property type="project" value="UniProtKB-KW"/>
</dbReference>
<keyword evidence="2" id="KW-0269">Exonuclease</keyword>
<evidence type="ECO:0000313" key="3">
    <source>
        <dbReference type="Proteomes" id="UP001597024"/>
    </source>
</evidence>
<dbReference type="InterPro" id="IPR035901">
    <property type="entry name" value="GIY-YIG_endonuc_sf"/>
</dbReference>
<keyword evidence="3" id="KW-1185">Reference proteome</keyword>
<sequence>MEYAVQGTLDELGTPLEQITFVVFDLETTGVSADEHAITEIGAVKVRGGEVLGEFGTLVDPGSPIPPFISVLTGITDAMVTAAPRIDSVLPSFLEFARGATLVAHNAGFDLSFVRAACAALGHPSPANPVVDTVVLARRLLTRDEVPNYKLATLAKVFSRTDPCHRALADARATVDVLHALIERAGSFGVHTLEELKGFVRAPTPEQRRKRHLAGGVPGEPGVYVFEDGQGEPLYVGKSTNLRNRVRSYFTAAETRPRIREMVAIAERIRTIVCATPLEAEVRELRLIGSAKPRYNRRSRFPERMVWLKLTEEPFPRLSVVREVKDDGAGYLGPFGSVRAAEDARSALHETIPLR</sequence>
<gene>
    <name evidence="2" type="ORF">ACFQ08_29615</name>
</gene>
<dbReference type="PROSITE" id="PS50164">
    <property type="entry name" value="GIY_YIG"/>
    <property type="match status" value="1"/>
</dbReference>
<feature type="non-terminal residue" evidence="2">
    <location>
        <position position="355"/>
    </location>
</feature>
<dbReference type="InterPro" id="IPR047296">
    <property type="entry name" value="GIY-YIG_UvrC_Cho"/>
</dbReference>
<keyword evidence="2" id="KW-0540">Nuclease</keyword>
<dbReference type="PANTHER" id="PTHR30562">
    <property type="entry name" value="UVRC/OXIDOREDUCTASE"/>
    <property type="match status" value="1"/>
</dbReference>
<dbReference type="Proteomes" id="UP001597024">
    <property type="component" value="Unassembled WGS sequence"/>
</dbReference>
<dbReference type="InterPro" id="IPR012337">
    <property type="entry name" value="RNaseH-like_sf"/>
</dbReference>
<dbReference type="Gene3D" id="3.30.420.10">
    <property type="entry name" value="Ribonuclease H-like superfamily/Ribonuclease H"/>
    <property type="match status" value="1"/>
</dbReference>